<evidence type="ECO:0000259" key="3">
    <source>
        <dbReference type="PROSITE" id="PS50053"/>
    </source>
</evidence>
<evidence type="ECO:0008006" key="7">
    <source>
        <dbReference type="Google" id="ProtNLM"/>
    </source>
</evidence>
<dbReference type="InterPro" id="IPR029071">
    <property type="entry name" value="Ubiquitin-like_domsf"/>
</dbReference>
<proteinExistence type="predicted"/>
<dbReference type="CDD" id="cd08336">
    <property type="entry name" value="DED_FADD"/>
    <property type="match status" value="1"/>
</dbReference>
<dbReference type="GO" id="GO:0042981">
    <property type="term" value="P:regulation of apoptotic process"/>
    <property type="evidence" value="ECO:0007669"/>
    <property type="project" value="InterPro"/>
</dbReference>
<dbReference type="InterPro" id="IPR000626">
    <property type="entry name" value="Ubiquitin-like_dom"/>
</dbReference>
<evidence type="ECO:0000259" key="4">
    <source>
        <dbReference type="PROSITE" id="PS50168"/>
    </source>
</evidence>
<dbReference type="PROSITE" id="PS50053">
    <property type="entry name" value="UBIQUITIN_2"/>
    <property type="match status" value="1"/>
</dbReference>
<protein>
    <recommendedName>
        <fullName evidence="7">DED domain-containing protein</fullName>
    </recommendedName>
</protein>
<dbReference type="InterPro" id="IPR001875">
    <property type="entry name" value="DED_dom"/>
</dbReference>
<feature type="region of interest" description="Disordered" evidence="2">
    <location>
        <begin position="144"/>
        <end position="167"/>
    </location>
</feature>
<dbReference type="Gene3D" id="3.10.20.90">
    <property type="entry name" value="Phosphatidylinositol 3-kinase Catalytic Subunit, Chain A, domain 1"/>
    <property type="match status" value="1"/>
</dbReference>
<organism evidence="5 6">
    <name type="scientific">Pocillopora meandrina</name>
    <dbReference type="NCBI Taxonomy" id="46732"/>
    <lineage>
        <taxon>Eukaryota</taxon>
        <taxon>Metazoa</taxon>
        <taxon>Cnidaria</taxon>
        <taxon>Anthozoa</taxon>
        <taxon>Hexacorallia</taxon>
        <taxon>Scleractinia</taxon>
        <taxon>Astrocoeniina</taxon>
        <taxon>Pocilloporidae</taxon>
        <taxon>Pocillopora</taxon>
    </lineage>
</organism>
<dbReference type="SUPFAM" id="SSF54236">
    <property type="entry name" value="Ubiquitin-like"/>
    <property type="match status" value="3"/>
</dbReference>
<gene>
    <name evidence="5" type="ORF">PMEA_00029307</name>
</gene>
<comment type="caution">
    <text evidence="5">The sequence shown here is derived from an EMBL/GenBank/DDBJ whole genome shotgun (WGS) entry which is preliminary data.</text>
</comment>
<dbReference type="Pfam" id="PF01335">
    <property type="entry name" value="DED"/>
    <property type="match status" value="1"/>
</dbReference>
<feature type="compositionally biased region" description="Basic and acidic residues" evidence="2">
    <location>
        <begin position="98"/>
        <end position="123"/>
    </location>
</feature>
<dbReference type="SMART" id="SM00031">
    <property type="entry name" value="DED"/>
    <property type="match status" value="1"/>
</dbReference>
<keyword evidence="1" id="KW-0053">Apoptosis</keyword>
<dbReference type="GO" id="GO:0006915">
    <property type="term" value="P:apoptotic process"/>
    <property type="evidence" value="ECO:0007669"/>
    <property type="project" value="UniProtKB-KW"/>
</dbReference>
<name>A0AAU9W3G9_9CNID</name>
<feature type="domain" description="DED" evidence="4">
    <location>
        <begin position="12"/>
        <end position="90"/>
    </location>
</feature>
<dbReference type="InterPro" id="IPR011029">
    <property type="entry name" value="DEATH-like_dom_sf"/>
</dbReference>
<dbReference type="Pfam" id="PF00240">
    <property type="entry name" value="ubiquitin"/>
    <property type="match status" value="1"/>
</dbReference>
<dbReference type="Gene3D" id="1.10.533.10">
    <property type="entry name" value="Death Domain, Fas"/>
    <property type="match status" value="1"/>
</dbReference>
<feature type="region of interest" description="Disordered" evidence="2">
    <location>
        <begin position="98"/>
        <end position="125"/>
    </location>
</feature>
<dbReference type="EMBL" id="CALNXJ010000006">
    <property type="protein sequence ID" value="CAH3041657.1"/>
    <property type="molecule type" value="Genomic_DNA"/>
</dbReference>
<evidence type="ECO:0000313" key="6">
    <source>
        <dbReference type="Proteomes" id="UP001159428"/>
    </source>
</evidence>
<sequence>MASAKDENCISPYRRLLLDMSMELSSKDLERLIYAVGDHLPRRLTENIESGLRLFEALEQDVHIGPQNLTLLYDGFKTIGRVDLAQRIQVFPRKLHRADETDDRRERIETDGGRDGSDTEPKGSDLAYTGARKAAADEHVMTFRSVVDQPHPANPRSTSTGLSGGDADGCTAEHLVAVRSDASLTVTNNGSSLESARGPCSAPSRAFVHKSSARLQPDPAVGPAPPQYVDFLLHEEYVVKILGGKHFKTPDGEFVEMKSGTQYAIHVKNCRAYGCHVDISIDGYDVGKWALRGGEEISIERPAYEAKKFTFYRVKTAPKEAGIESGRPENGVVKCVFTPEAFLNIPVITSDSSQPLNVSIPPSATVGELKRKLQHQMEVMDDPYQVLAKSDKVLTNGTRLRGILEKPTDLRLIDAEITITVTAEASSSFPFPISVHPGKVKVHYLMEQIEGKIQVPIRDQKLYHEGNLLSASPSSYLPDKLICSPRPAVNVIIPEYIHITVKDQSGDSHSVKVDKEKNLEAVMEEIPSSSDLQENEEATFAFNGKQLFPSKDEGTLASLGICSGSKLELTVRILYIEVEVFFSDNSSSVIVKCDPQETFRDLVEKILKRRNSRKYRLTFAIDGREFDPDQDKGPLQGIFYSSNIIYH</sequence>
<evidence type="ECO:0000256" key="2">
    <source>
        <dbReference type="SAM" id="MobiDB-lite"/>
    </source>
</evidence>
<dbReference type="Proteomes" id="UP001159428">
    <property type="component" value="Unassembled WGS sequence"/>
</dbReference>
<dbReference type="CDD" id="cd17039">
    <property type="entry name" value="Ubl_ubiquitin_like"/>
    <property type="match status" value="3"/>
</dbReference>
<dbReference type="PROSITE" id="PS50168">
    <property type="entry name" value="DED"/>
    <property type="match status" value="1"/>
</dbReference>
<dbReference type="PANTHER" id="PTHR48169:SF7">
    <property type="entry name" value="CASPASE 10"/>
    <property type="match status" value="1"/>
</dbReference>
<dbReference type="SUPFAM" id="SSF47986">
    <property type="entry name" value="DEATH domain"/>
    <property type="match status" value="1"/>
</dbReference>
<reference evidence="5 6" key="1">
    <citation type="submission" date="2022-05" db="EMBL/GenBank/DDBJ databases">
        <authorList>
            <consortium name="Genoscope - CEA"/>
            <person name="William W."/>
        </authorList>
    </citation>
    <scope>NUCLEOTIDE SEQUENCE [LARGE SCALE GENOMIC DNA]</scope>
</reference>
<evidence type="ECO:0000313" key="5">
    <source>
        <dbReference type="EMBL" id="CAH3041657.1"/>
    </source>
</evidence>
<evidence type="ECO:0000256" key="1">
    <source>
        <dbReference type="ARBA" id="ARBA00022703"/>
    </source>
</evidence>
<dbReference type="AlphaFoldDB" id="A0AAU9W3G9"/>
<dbReference type="PANTHER" id="PTHR48169">
    <property type="entry name" value="DED DOMAIN-CONTAINING PROTEIN"/>
    <property type="match status" value="1"/>
</dbReference>
<accession>A0AAU9W3G9</accession>
<dbReference type="SMART" id="SM00213">
    <property type="entry name" value="UBQ"/>
    <property type="match status" value="3"/>
</dbReference>
<keyword evidence="6" id="KW-1185">Reference proteome</keyword>
<feature type="domain" description="Ubiquitin-like" evidence="3">
    <location>
        <begin position="497"/>
        <end position="572"/>
    </location>
</feature>